<dbReference type="CDD" id="cd01061">
    <property type="entry name" value="RNase_T2_euk"/>
    <property type="match status" value="1"/>
</dbReference>
<dbReference type="GO" id="GO:0006401">
    <property type="term" value="P:RNA catabolic process"/>
    <property type="evidence" value="ECO:0007669"/>
    <property type="project" value="TreeGrafter"/>
</dbReference>
<name>A0A163K7J1_ABSGL</name>
<keyword evidence="8" id="KW-1185">Reference proteome</keyword>
<dbReference type="EMBL" id="LT554985">
    <property type="protein sequence ID" value="SAM09157.1"/>
    <property type="molecule type" value="Genomic_DNA"/>
</dbReference>
<evidence type="ECO:0000256" key="6">
    <source>
        <dbReference type="SAM" id="SignalP"/>
    </source>
</evidence>
<sequence length="268" mass="30478">MRLLLPLLSCFLVVGDLFTIVHAETDVSWQQSFTTPTTTMDGPVCNRTVLSCHWNGSDENTCCSPKYGLVVFTLQWVPGYGPSDEFTIHGIWPDNCNGSRAPRRGCDKTRISKNIGPIIKSMNPELHQQMARLWPSYKGDNNWFWSHEWNTHGNCVSTLRPNCYANYTKYQDVNDYFQKAIDLHHDYDIYGALNVAGVLPGRTYSVETMLTALKQAYGSRVKIDCDRSGQLKEIGLFFYVKGRDEYVLTDAVHRGSCGARGVYYPKKY</sequence>
<evidence type="ECO:0000313" key="7">
    <source>
        <dbReference type="EMBL" id="SAM09157.1"/>
    </source>
</evidence>
<evidence type="ECO:0000256" key="4">
    <source>
        <dbReference type="PIRSR" id="PIRSR633697-1"/>
    </source>
</evidence>
<proteinExistence type="inferred from homology"/>
<dbReference type="GO" id="GO:0003723">
    <property type="term" value="F:RNA binding"/>
    <property type="evidence" value="ECO:0007669"/>
    <property type="project" value="InterPro"/>
</dbReference>
<dbReference type="Gene3D" id="3.90.730.10">
    <property type="entry name" value="Ribonuclease T2-like"/>
    <property type="match status" value="1"/>
</dbReference>
<feature type="active site" evidence="4">
    <location>
        <position position="152"/>
    </location>
</feature>
<dbReference type="SUPFAM" id="SSF55895">
    <property type="entry name" value="Ribonuclease Rh-like"/>
    <property type="match status" value="1"/>
</dbReference>
<dbReference type="EC" id="4.6.1.19" evidence="2"/>
<gene>
    <name evidence="7" type="primary">ABSGL_14831.1 scaffold 14966</name>
</gene>
<organism evidence="7">
    <name type="scientific">Absidia glauca</name>
    <name type="common">Pin mould</name>
    <dbReference type="NCBI Taxonomy" id="4829"/>
    <lineage>
        <taxon>Eukaryota</taxon>
        <taxon>Fungi</taxon>
        <taxon>Fungi incertae sedis</taxon>
        <taxon>Mucoromycota</taxon>
        <taxon>Mucoromycotina</taxon>
        <taxon>Mucoromycetes</taxon>
        <taxon>Mucorales</taxon>
        <taxon>Cunninghamellaceae</taxon>
        <taxon>Absidia</taxon>
    </lineage>
</organism>
<dbReference type="PROSITE" id="PS00531">
    <property type="entry name" value="RNASE_T2_2"/>
    <property type="match status" value="1"/>
</dbReference>
<dbReference type="InterPro" id="IPR033130">
    <property type="entry name" value="RNase_T2_His_AS_2"/>
</dbReference>
<reference evidence="7" key="1">
    <citation type="submission" date="2016-04" db="EMBL/GenBank/DDBJ databases">
        <authorList>
            <person name="Evans L.H."/>
            <person name="Alamgir A."/>
            <person name="Owens N."/>
            <person name="Weber N.D."/>
            <person name="Virtaneva K."/>
            <person name="Barbian K."/>
            <person name="Babar A."/>
            <person name="Rosenke K."/>
        </authorList>
    </citation>
    <scope>NUCLEOTIDE SEQUENCE [LARGE SCALE GENOMIC DNA]</scope>
    <source>
        <strain evidence="7">CBS 101.48</strain>
    </source>
</reference>
<feature type="active site" evidence="4">
    <location>
        <position position="89"/>
    </location>
</feature>
<dbReference type="OMA" id="WPIHNDG"/>
<keyword evidence="3" id="KW-1015">Disulfide bond</keyword>
<evidence type="ECO:0000256" key="3">
    <source>
        <dbReference type="ARBA" id="ARBA00023157"/>
    </source>
</evidence>
<accession>A0A163K7J1</accession>
<dbReference type="InterPro" id="IPR036430">
    <property type="entry name" value="RNase_T2-like_sf"/>
</dbReference>
<dbReference type="AlphaFoldDB" id="A0A163K7J1"/>
<dbReference type="GO" id="GO:0005576">
    <property type="term" value="C:extracellular region"/>
    <property type="evidence" value="ECO:0007669"/>
    <property type="project" value="TreeGrafter"/>
</dbReference>
<dbReference type="Pfam" id="PF00445">
    <property type="entry name" value="Ribonuclease_T2"/>
    <property type="match status" value="1"/>
</dbReference>
<dbReference type="InterPro" id="IPR001568">
    <property type="entry name" value="RNase_T2-like"/>
</dbReference>
<dbReference type="InterPro" id="IPR033697">
    <property type="entry name" value="Ribonuclease_T2_eukaryotic"/>
</dbReference>
<evidence type="ECO:0000256" key="5">
    <source>
        <dbReference type="RuleBase" id="RU004328"/>
    </source>
</evidence>
<evidence type="ECO:0000256" key="1">
    <source>
        <dbReference type="ARBA" id="ARBA00007469"/>
    </source>
</evidence>
<dbReference type="Proteomes" id="UP000078561">
    <property type="component" value="Unassembled WGS sequence"/>
</dbReference>
<dbReference type="OrthoDB" id="435754at2759"/>
<dbReference type="PANTHER" id="PTHR11240">
    <property type="entry name" value="RIBONUCLEASE T2"/>
    <property type="match status" value="1"/>
</dbReference>
<dbReference type="PANTHER" id="PTHR11240:SF22">
    <property type="entry name" value="RIBONUCLEASE T2"/>
    <property type="match status" value="1"/>
</dbReference>
<evidence type="ECO:0000256" key="2">
    <source>
        <dbReference type="ARBA" id="ARBA00012571"/>
    </source>
</evidence>
<feature type="active site" evidence="4">
    <location>
        <position position="148"/>
    </location>
</feature>
<feature type="signal peptide" evidence="6">
    <location>
        <begin position="1"/>
        <end position="23"/>
    </location>
</feature>
<feature type="chain" id="PRO_5007843640" description="ribonuclease T2" evidence="6">
    <location>
        <begin position="24"/>
        <end position="268"/>
    </location>
</feature>
<dbReference type="InParanoid" id="A0A163K7J1"/>
<protein>
    <recommendedName>
        <fullName evidence="2">ribonuclease T2</fullName>
        <ecNumber evidence="2">4.6.1.19</ecNumber>
    </recommendedName>
</protein>
<comment type="similarity">
    <text evidence="1 5">Belongs to the RNase T2 family.</text>
</comment>
<dbReference type="GO" id="GO:0033897">
    <property type="term" value="F:ribonuclease T2 activity"/>
    <property type="evidence" value="ECO:0007669"/>
    <property type="project" value="UniProtKB-EC"/>
</dbReference>
<evidence type="ECO:0000313" key="8">
    <source>
        <dbReference type="Proteomes" id="UP000078561"/>
    </source>
</evidence>
<keyword evidence="6" id="KW-0732">Signal</keyword>